<organism evidence="4 5">
    <name type="scientific">Kibdelosporangium persicum</name>
    <dbReference type="NCBI Taxonomy" id="2698649"/>
    <lineage>
        <taxon>Bacteria</taxon>
        <taxon>Bacillati</taxon>
        <taxon>Actinomycetota</taxon>
        <taxon>Actinomycetes</taxon>
        <taxon>Pseudonocardiales</taxon>
        <taxon>Pseudonocardiaceae</taxon>
        <taxon>Kibdelosporangium</taxon>
    </lineage>
</organism>
<proteinExistence type="predicted"/>
<evidence type="ECO:0000256" key="1">
    <source>
        <dbReference type="ARBA" id="ARBA00022679"/>
    </source>
</evidence>
<evidence type="ECO:0000256" key="2">
    <source>
        <dbReference type="ARBA" id="ARBA00023315"/>
    </source>
</evidence>
<gene>
    <name evidence="4" type="ORF">GC106_53040</name>
</gene>
<dbReference type="Gene3D" id="3.40.630.30">
    <property type="match status" value="1"/>
</dbReference>
<accession>A0ABX2F9L6</accession>
<dbReference type="PANTHER" id="PTHR43800:SF1">
    <property type="entry name" value="PEPTIDYL-LYSINE N-ACETYLTRANSFERASE YJAB"/>
    <property type="match status" value="1"/>
</dbReference>
<comment type="caution">
    <text evidence="4">The sequence shown here is derived from an EMBL/GenBank/DDBJ whole genome shotgun (WGS) entry which is preliminary data.</text>
</comment>
<keyword evidence="2" id="KW-0012">Acyltransferase</keyword>
<dbReference type="PANTHER" id="PTHR43800">
    <property type="entry name" value="PEPTIDYL-LYSINE N-ACETYLTRANSFERASE YJAB"/>
    <property type="match status" value="1"/>
</dbReference>
<dbReference type="InterPro" id="IPR016181">
    <property type="entry name" value="Acyl_CoA_acyltransferase"/>
</dbReference>
<sequence length="162" mass="17274">MVPVVRTATAAELPALGDIERAADGVFESVGIVFPPGTTVVETVTDPSDVLVVGDPPVAFAYVGQVDDHLHLFQIAVDPRWAKQGIGTALMQAVFDRAGSRGVTLTTFADVPWNAPWYTRLGFGVLAEPGPELAELVAEERRAGLDELGARVVLRRPAQNET</sequence>
<name>A0ABX2F9L6_9PSEU</name>
<dbReference type="SUPFAM" id="SSF55729">
    <property type="entry name" value="Acyl-CoA N-acyltransferases (Nat)"/>
    <property type="match status" value="1"/>
</dbReference>
<protein>
    <submittedName>
        <fullName evidence="4">N-acetyltransferase YhbS</fullName>
    </submittedName>
</protein>
<evidence type="ECO:0000313" key="5">
    <source>
        <dbReference type="Proteomes" id="UP000763557"/>
    </source>
</evidence>
<reference evidence="4 5" key="1">
    <citation type="submission" date="2020-01" db="EMBL/GenBank/DDBJ databases">
        <title>Kibdelosporangium persica a novel Actinomycetes from a hot desert in Iran.</title>
        <authorList>
            <person name="Safaei N."/>
            <person name="Zaburannyi N."/>
            <person name="Mueller R."/>
            <person name="Wink J."/>
        </authorList>
    </citation>
    <scope>NUCLEOTIDE SEQUENCE [LARGE SCALE GENOMIC DNA]</scope>
    <source>
        <strain evidence="4 5">4NS15</strain>
    </source>
</reference>
<dbReference type="CDD" id="cd04301">
    <property type="entry name" value="NAT_SF"/>
    <property type="match status" value="1"/>
</dbReference>
<dbReference type="Proteomes" id="UP000763557">
    <property type="component" value="Unassembled WGS sequence"/>
</dbReference>
<dbReference type="RefSeq" id="WP_173136776.1">
    <property type="nucleotide sequence ID" value="NZ_CBCSGW010000011.1"/>
</dbReference>
<dbReference type="PROSITE" id="PS51186">
    <property type="entry name" value="GNAT"/>
    <property type="match status" value="1"/>
</dbReference>
<keyword evidence="1" id="KW-0808">Transferase</keyword>
<evidence type="ECO:0000313" key="4">
    <source>
        <dbReference type="EMBL" id="NRN68063.1"/>
    </source>
</evidence>
<feature type="domain" description="N-acetyltransferase" evidence="3">
    <location>
        <begin position="3"/>
        <end position="143"/>
    </location>
</feature>
<dbReference type="InterPro" id="IPR000182">
    <property type="entry name" value="GNAT_dom"/>
</dbReference>
<evidence type="ECO:0000259" key="3">
    <source>
        <dbReference type="PROSITE" id="PS51186"/>
    </source>
</evidence>
<dbReference type="EMBL" id="JAAATY010000018">
    <property type="protein sequence ID" value="NRN68063.1"/>
    <property type="molecule type" value="Genomic_DNA"/>
</dbReference>
<keyword evidence="5" id="KW-1185">Reference proteome</keyword>
<dbReference type="Pfam" id="PF00583">
    <property type="entry name" value="Acetyltransf_1"/>
    <property type="match status" value="1"/>
</dbReference>